<accession>A0ABQ8BFW2</accession>
<keyword evidence="3" id="KW-1185">Reference proteome</keyword>
<evidence type="ECO:0000313" key="3">
    <source>
        <dbReference type="Proteomes" id="UP000824890"/>
    </source>
</evidence>
<proteinExistence type="predicted"/>
<feature type="domain" description="Replication protein A 70 kDa DNA-binding subunit B/D first OB fold" evidence="1">
    <location>
        <begin position="61"/>
        <end position="158"/>
    </location>
</feature>
<dbReference type="Proteomes" id="UP000824890">
    <property type="component" value="Unassembled WGS sequence"/>
</dbReference>
<reference evidence="2 3" key="1">
    <citation type="submission" date="2021-05" db="EMBL/GenBank/DDBJ databases">
        <title>Genome Assembly of Synthetic Allotetraploid Brassica napus Reveals Homoeologous Exchanges between Subgenomes.</title>
        <authorList>
            <person name="Davis J.T."/>
        </authorList>
    </citation>
    <scope>NUCLEOTIDE SEQUENCE [LARGE SCALE GENOMIC DNA]</scope>
    <source>
        <strain evidence="3">cv. Da-Ae</strain>
        <tissue evidence="2">Seedling</tissue>
    </source>
</reference>
<dbReference type="EMBL" id="JAGKQM010000011">
    <property type="protein sequence ID" value="KAH0903717.1"/>
    <property type="molecule type" value="Genomic_DNA"/>
</dbReference>
<sequence>MALIQTPSTSPSMRRSVGEIQVINRFVFTLMEILLLSSLCCLSHRYFTHLSKWPCLGCFFSDLKTGKCSSVVEARLLRYWEARNVKRGGELMWVDMLLVDVNATMMQATISAHRLPQYQERLTAGAMYSIADFDVARCTQNFRLSDSSLMIRFNESTSFDEIDDPVSALPEEAFRFCDQSELLGLANTNTQLPDIIGEILSVKSTVIDPPEEKNRVMLICSQAVAFHKQLEAMRVDPKVIVATSINPKMVGGRLFLNATYGTHVYFDKKMKAGEVRFYQLVARDTGLASAAPLLRSYAKVEKMTIAELNSFIVSAGSQEIDFLCTGRVVRVDTDKGWCYVACSKCSKNYSAPSPHLRVGDAIIHMQLEHFGNYRVEMDIADDTAEGTFVWFDGVMMKLHSLRASEAVQMLAEDGVNPEDCRIPPFIADMEGKSYTFQVRVTAFNFTEHHKTFTITRIAEELGRARRQCKYYGGGDDDDNDVPPDNGSG</sequence>
<organism evidence="2 3">
    <name type="scientific">Brassica napus</name>
    <name type="common">Rape</name>
    <dbReference type="NCBI Taxonomy" id="3708"/>
    <lineage>
        <taxon>Eukaryota</taxon>
        <taxon>Viridiplantae</taxon>
        <taxon>Streptophyta</taxon>
        <taxon>Embryophyta</taxon>
        <taxon>Tracheophyta</taxon>
        <taxon>Spermatophyta</taxon>
        <taxon>Magnoliopsida</taxon>
        <taxon>eudicotyledons</taxon>
        <taxon>Gunneridae</taxon>
        <taxon>Pentapetalae</taxon>
        <taxon>rosids</taxon>
        <taxon>malvids</taxon>
        <taxon>Brassicales</taxon>
        <taxon>Brassicaceae</taxon>
        <taxon>Brassiceae</taxon>
        <taxon>Brassica</taxon>
    </lineage>
</organism>
<dbReference type="Gene3D" id="2.40.50.140">
    <property type="entry name" value="Nucleic acid-binding proteins"/>
    <property type="match status" value="2"/>
</dbReference>
<comment type="caution">
    <text evidence="2">The sequence shown here is derived from an EMBL/GenBank/DDBJ whole genome shotgun (WGS) entry which is preliminary data.</text>
</comment>
<gene>
    <name evidence="2" type="ORF">HID58_043220</name>
</gene>
<dbReference type="InterPro" id="IPR012340">
    <property type="entry name" value="NA-bd_OB-fold"/>
</dbReference>
<name>A0ABQ8BFW2_BRANA</name>
<dbReference type="PANTHER" id="PTHR47165">
    <property type="entry name" value="OS03G0429900 PROTEIN"/>
    <property type="match status" value="1"/>
</dbReference>
<dbReference type="PANTHER" id="PTHR47165:SF4">
    <property type="entry name" value="OS03G0429900 PROTEIN"/>
    <property type="match status" value="1"/>
</dbReference>
<evidence type="ECO:0000313" key="2">
    <source>
        <dbReference type="EMBL" id="KAH0903717.1"/>
    </source>
</evidence>
<dbReference type="SUPFAM" id="SSF50249">
    <property type="entry name" value="Nucleic acid-binding proteins"/>
    <property type="match status" value="2"/>
</dbReference>
<dbReference type="InterPro" id="IPR003871">
    <property type="entry name" value="RFA1B/D_OB_1st"/>
</dbReference>
<dbReference type="Pfam" id="PF02721">
    <property type="entry name" value="DUF223"/>
    <property type="match status" value="1"/>
</dbReference>
<dbReference type="CDD" id="cd04480">
    <property type="entry name" value="RPA1_DBD_A_like"/>
    <property type="match status" value="1"/>
</dbReference>
<protein>
    <recommendedName>
        <fullName evidence="1">Replication protein A 70 kDa DNA-binding subunit B/D first OB fold domain-containing protein</fullName>
    </recommendedName>
</protein>
<evidence type="ECO:0000259" key="1">
    <source>
        <dbReference type="Pfam" id="PF02721"/>
    </source>
</evidence>